<dbReference type="Proteomes" id="UP000465609">
    <property type="component" value="Chromosome"/>
</dbReference>
<accession>A0ABN5YXV8</accession>
<organism evidence="1 2">
    <name type="scientific">Mycolicibacterium aubagnense</name>
    <dbReference type="NCBI Taxonomy" id="319707"/>
    <lineage>
        <taxon>Bacteria</taxon>
        <taxon>Bacillati</taxon>
        <taxon>Actinomycetota</taxon>
        <taxon>Actinomycetes</taxon>
        <taxon>Mycobacteriales</taxon>
        <taxon>Mycobacteriaceae</taxon>
        <taxon>Mycolicibacterium</taxon>
    </lineage>
</organism>
<gene>
    <name evidence="1" type="ORF">MAUB_36090</name>
</gene>
<proteinExistence type="predicted"/>
<sequence length="59" mass="6829">MCRTFYADSHTKEGAMWVVEVNVKGHRFTHTVLGANERLREAARGVQDRMTQLRNRVTP</sequence>
<protein>
    <submittedName>
        <fullName evidence="1">Uncharacterized protein</fullName>
    </submittedName>
</protein>
<evidence type="ECO:0000313" key="2">
    <source>
        <dbReference type="Proteomes" id="UP000465609"/>
    </source>
</evidence>
<evidence type="ECO:0000313" key="1">
    <source>
        <dbReference type="EMBL" id="BBX85736.1"/>
    </source>
</evidence>
<keyword evidence="2" id="KW-1185">Reference proteome</keyword>
<name>A0ABN5YXV8_9MYCO</name>
<reference evidence="1 2" key="1">
    <citation type="journal article" date="2019" name="Emerg. Microbes Infect.">
        <title>Comprehensive subspecies identification of 175 nontuberculous mycobacteria species based on 7547 genomic profiles.</title>
        <authorList>
            <person name="Matsumoto Y."/>
            <person name="Kinjo T."/>
            <person name="Motooka D."/>
            <person name="Nabeya D."/>
            <person name="Jung N."/>
            <person name="Uechi K."/>
            <person name="Horii T."/>
            <person name="Iida T."/>
            <person name="Fujita J."/>
            <person name="Nakamura S."/>
        </authorList>
    </citation>
    <scope>NUCLEOTIDE SEQUENCE [LARGE SCALE GENOMIC DNA]</scope>
    <source>
        <strain evidence="1 2">JCM 15296</strain>
    </source>
</reference>
<dbReference type="EMBL" id="AP022577">
    <property type="protein sequence ID" value="BBX85736.1"/>
    <property type="molecule type" value="Genomic_DNA"/>
</dbReference>